<dbReference type="InParanoid" id="A0A4R6QN19"/>
<dbReference type="Proteomes" id="UP000295361">
    <property type="component" value="Unassembled WGS sequence"/>
</dbReference>
<dbReference type="AlphaFoldDB" id="A0A4R6QN19"/>
<gene>
    <name evidence="1" type="ORF">DES47_104577</name>
</gene>
<dbReference type="SUPFAM" id="SSF53850">
    <property type="entry name" value="Periplasmic binding protein-like II"/>
    <property type="match status" value="1"/>
</dbReference>
<proteinExistence type="predicted"/>
<evidence type="ECO:0008006" key="3">
    <source>
        <dbReference type="Google" id="ProtNLM"/>
    </source>
</evidence>
<protein>
    <recommendedName>
        <fullName evidence="3">Amino acid ABC transporter substrate-binding protein (PAAT family)</fullName>
    </recommendedName>
</protein>
<dbReference type="Gene3D" id="3.40.190.10">
    <property type="entry name" value="Periplasmic binding protein-like II"/>
    <property type="match status" value="2"/>
</dbReference>
<dbReference type="PANTHER" id="PTHR35936:SF35">
    <property type="entry name" value="L-CYSTINE-BINDING PROTEIN TCYJ"/>
    <property type="match status" value="1"/>
</dbReference>
<dbReference type="PANTHER" id="PTHR35936">
    <property type="entry name" value="MEMBRANE-BOUND LYTIC MUREIN TRANSGLYCOSYLASE F"/>
    <property type="match status" value="1"/>
</dbReference>
<organism evidence="1 2">
    <name type="scientific">Roseateles toxinivorans</name>
    <dbReference type="NCBI Taxonomy" id="270368"/>
    <lineage>
        <taxon>Bacteria</taxon>
        <taxon>Pseudomonadati</taxon>
        <taxon>Pseudomonadota</taxon>
        <taxon>Betaproteobacteria</taxon>
        <taxon>Burkholderiales</taxon>
        <taxon>Sphaerotilaceae</taxon>
        <taxon>Roseateles</taxon>
    </lineage>
</organism>
<evidence type="ECO:0000313" key="2">
    <source>
        <dbReference type="Proteomes" id="UP000295361"/>
    </source>
</evidence>
<dbReference type="EMBL" id="SNXS01000004">
    <property type="protein sequence ID" value="TDP64288.1"/>
    <property type="molecule type" value="Genomic_DNA"/>
</dbReference>
<comment type="caution">
    <text evidence="1">The sequence shown here is derived from an EMBL/GenBank/DDBJ whole genome shotgun (WGS) entry which is preliminary data.</text>
</comment>
<name>A0A4R6QN19_9BURK</name>
<evidence type="ECO:0000313" key="1">
    <source>
        <dbReference type="EMBL" id="TDP64288.1"/>
    </source>
</evidence>
<keyword evidence="2" id="KW-1185">Reference proteome</keyword>
<accession>A0A4R6QN19</accession>
<reference evidence="1 2" key="1">
    <citation type="submission" date="2019-03" db="EMBL/GenBank/DDBJ databases">
        <title>Genomic Encyclopedia of Type Strains, Phase IV (KMG-IV): sequencing the most valuable type-strain genomes for metagenomic binning, comparative biology and taxonomic classification.</title>
        <authorList>
            <person name="Goeker M."/>
        </authorList>
    </citation>
    <scope>NUCLEOTIDE SEQUENCE [LARGE SCALE GENOMIC DNA]</scope>
    <source>
        <strain evidence="1 2">DSM 16998</strain>
    </source>
</reference>
<sequence>MPRPSAVRGASHLRTPESIRHALLAALMSLVAASLQAAPTLRLCTADVPFYPYTMPDGSGYSQQLIRLALRGLPVQLKNHMAPRARCLQDSRSGQADALVGVFSTERLQWLSYPMKGGEPDAGSSLAQLRFMVYRRSGSTADWDGKRFYHLDHGAIGVQFGFSYGLELERLGVPLDDKAPSAEQVLRKLERGRIPLAVLQEEQGQALVQTRFAGKIEVLPQPFMQQNLYLIVTREFRARHPALVTQLWAAIASARGSAEYQRILATKPRPLGPQ</sequence>